<dbReference type="Proteomes" id="UP000053477">
    <property type="component" value="Unassembled WGS sequence"/>
</dbReference>
<dbReference type="InParanoid" id="A0A0H2RHQ8"/>
<gene>
    <name evidence="1" type="ORF">SCHPADRAFT_583092</name>
</gene>
<name>A0A0H2RHQ8_9AGAM</name>
<accession>A0A0H2RHQ8</accession>
<protein>
    <submittedName>
        <fullName evidence="1">Uncharacterized protein</fullName>
    </submittedName>
</protein>
<evidence type="ECO:0000313" key="1">
    <source>
        <dbReference type="EMBL" id="KLO09043.1"/>
    </source>
</evidence>
<keyword evidence="2" id="KW-1185">Reference proteome</keyword>
<dbReference type="EMBL" id="KQ086068">
    <property type="protein sequence ID" value="KLO09043.1"/>
    <property type="molecule type" value="Genomic_DNA"/>
</dbReference>
<reference evidence="1 2" key="1">
    <citation type="submission" date="2015-04" db="EMBL/GenBank/DDBJ databases">
        <title>Complete genome sequence of Schizopora paradoxa KUC8140, a cosmopolitan wood degrader in East Asia.</title>
        <authorList>
            <consortium name="DOE Joint Genome Institute"/>
            <person name="Min B."/>
            <person name="Park H."/>
            <person name="Jang Y."/>
            <person name="Kim J.-J."/>
            <person name="Kim K.H."/>
            <person name="Pangilinan J."/>
            <person name="Lipzen A."/>
            <person name="Riley R."/>
            <person name="Grigoriev I.V."/>
            <person name="Spatafora J.W."/>
            <person name="Choi I.-G."/>
        </authorList>
    </citation>
    <scope>NUCLEOTIDE SEQUENCE [LARGE SCALE GENOMIC DNA]</scope>
    <source>
        <strain evidence="1 2">KUC8140</strain>
    </source>
</reference>
<dbReference type="AlphaFoldDB" id="A0A0H2RHQ8"/>
<proteinExistence type="predicted"/>
<organism evidence="1 2">
    <name type="scientific">Schizopora paradoxa</name>
    <dbReference type="NCBI Taxonomy" id="27342"/>
    <lineage>
        <taxon>Eukaryota</taxon>
        <taxon>Fungi</taxon>
        <taxon>Dikarya</taxon>
        <taxon>Basidiomycota</taxon>
        <taxon>Agaricomycotina</taxon>
        <taxon>Agaricomycetes</taxon>
        <taxon>Hymenochaetales</taxon>
        <taxon>Schizoporaceae</taxon>
        <taxon>Schizopora</taxon>
    </lineage>
</organism>
<sequence>MLRRTEDVSGVEIASEITLPRGRRITSQRSESYGKLPGVGVTSIVRARSQVQNENLIEKIAPAHLRSISSSPRAFTTLRLAIRYDISATEDTGDYSDFTENLSKIPASRKSGAIDWFMSLILMPVLTSRVMAEVLEVGMNEQRDRVASRQRRPRWVSDERRACAVCRSMATSLLRILRTN</sequence>
<evidence type="ECO:0000313" key="2">
    <source>
        <dbReference type="Proteomes" id="UP000053477"/>
    </source>
</evidence>